<evidence type="ECO:0000256" key="1">
    <source>
        <dbReference type="ARBA" id="ARBA00010203"/>
    </source>
</evidence>
<dbReference type="EC" id="2.1.1.113" evidence="2"/>
<organism evidence="8 9">
    <name type="scientific">Sulfurihydrogenibium yellowstonense SS-5</name>
    <dbReference type="NCBI Taxonomy" id="432331"/>
    <lineage>
        <taxon>Bacteria</taxon>
        <taxon>Pseudomonadati</taxon>
        <taxon>Aquificota</taxon>
        <taxon>Aquificia</taxon>
        <taxon>Aquificales</taxon>
        <taxon>Hydrogenothermaceae</taxon>
        <taxon>Sulfurihydrogenibium</taxon>
    </lineage>
</organism>
<dbReference type="Gene3D" id="3.40.50.150">
    <property type="entry name" value="Vaccinia Virus protein VP39"/>
    <property type="match status" value="1"/>
</dbReference>
<evidence type="ECO:0000256" key="6">
    <source>
        <dbReference type="ARBA" id="ARBA00022747"/>
    </source>
</evidence>
<dbReference type="InterPro" id="IPR029063">
    <property type="entry name" value="SAM-dependent_MTases_sf"/>
</dbReference>
<dbReference type="InterPro" id="IPR017985">
    <property type="entry name" value="MeTrfase_CN4_CS"/>
</dbReference>
<dbReference type="GO" id="GO:0009307">
    <property type="term" value="P:DNA restriction-modification system"/>
    <property type="evidence" value="ECO:0007669"/>
    <property type="project" value="UniProtKB-KW"/>
</dbReference>
<dbReference type="SUPFAM" id="SSF53335">
    <property type="entry name" value="S-adenosyl-L-methionine-dependent methyltransferases"/>
    <property type="match status" value="1"/>
</dbReference>
<accession>C4FM05</accession>
<feature type="non-terminal residue" evidence="8">
    <location>
        <position position="1"/>
    </location>
</feature>
<protein>
    <recommendedName>
        <fullName evidence="2">site-specific DNA-methyltransferase (cytosine-N(4)-specific)</fullName>
        <ecNumber evidence="2">2.1.1.113</ecNumber>
    </recommendedName>
</protein>
<gene>
    <name evidence="8" type="ORF">SULYE_1609</name>
</gene>
<comment type="catalytic activity">
    <reaction evidence="7">
        <text>a 2'-deoxycytidine in DNA + S-adenosyl-L-methionine = an N(4)-methyl-2'-deoxycytidine in DNA + S-adenosyl-L-homocysteine + H(+)</text>
        <dbReference type="Rhea" id="RHEA:16857"/>
        <dbReference type="Rhea" id="RHEA-COMP:11369"/>
        <dbReference type="Rhea" id="RHEA-COMP:13674"/>
        <dbReference type="ChEBI" id="CHEBI:15378"/>
        <dbReference type="ChEBI" id="CHEBI:57856"/>
        <dbReference type="ChEBI" id="CHEBI:59789"/>
        <dbReference type="ChEBI" id="CHEBI:85452"/>
        <dbReference type="ChEBI" id="CHEBI:137933"/>
        <dbReference type="EC" id="2.1.1.113"/>
    </reaction>
</comment>
<dbReference type="GO" id="GO:0015667">
    <property type="term" value="F:site-specific DNA-methyltransferase (cytosine-N4-specific) activity"/>
    <property type="evidence" value="ECO:0007669"/>
    <property type="project" value="UniProtKB-EC"/>
</dbReference>
<dbReference type="GO" id="GO:0032259">
    <property type="term" value="P:methylation"/>
    <property type="evidence" value="ECO:0007669"/>
    <property type="project" value="UniProtKB-KW"/>
</dbReference>
<keyword evidence="6" id="KW-0680">Restriction system</keyword>
<keyword evidence="5" id="KW-0949">S-adenosyl-L-methionine</keyword>
<keyword evidence="3 8" id="KW-0489">Methyltransferase</keyword>
<sequence length="205" mass="24316">EPVYTTYYCKKHRKLCKPVFTISKWWQCYADDTLKRLTEFDKLRTDTLQICLAGDSRKIDIFSEVEKQSPRFAEILKKQKIRGIFTSPPYLGLIDYHEQHAYAYEIFGFERKDDLEIGSLSKGIGKRQKEAYIKDIAEVLINCKKYLQEDYNIFIVANDKYNLYPKIAELAGMKIVDEFKRPVLCRVEKNRNQLYSESIFHLKEK</sequence>
<evidence type="ECO:0000256" key="5">
    <source>
        <dbReference type="ARBA" id="ARBA00022691"/>
    </source>
</evidence>
<evidence type="ECO:0000313" key="8">
    <source>
        <dbReference type="EMBL" id="EEP59891.1"/>
    </source>
</evidence>
<dbReference type="PROSITE" id="PS00093">
    <property type="entry name" value="N4_MTASE"/>
    <property type="match status" value="1"/>
</dbReference>
<dbReference type="EMBL" id="ABZS01000195">
    <property type="protein sequence ID" value="EEP59891.1"/>
    <property type="molecule type" value="Genomic_DNA"/>
</dbReference>
<reference evidence="8 9" key="1">
    <citation type="submission" date="2009-04" db="EMBL/GenBank/DDBJ databases">
        <authorList>
            <person name="Reysenbach A.-L."/>
            <person name="Heidelberg J.F."/>
            <person name="Nelson W.C."/>
        </authorList>
    </citation>
    <scope>NUCLEOTIDE SEQUENCE [LARGE SCALE GENOMIC DNA]</scope>
    <source>
        <strain evidence="8 9">SS-5</strain>
    </source>
</reference>
<evidence type="ECO:0000256" key="2">
    <source>
        <dbReference type="ARBA" id="ARBA00012185"/>
    </source>
</evidence>
<dbReference type="AlphaFoldDB" id="C4FM05"/>
<comment type="similarity">
    <text evidence="1">Belongs to the N(4)/N(6)-methyltransferase family. N(4) subfamily.</text>
</comment>
<dbReference type="Proteomes" id="UP000005540">
    <property type="component" value="Unassembled WGS sequence"/>
</dbReference>
<proteinExistence type="inferred from homology"/>
<name>C4FM05_9AQUI</name>
<keyword evidence="4 8" id="KW-0808">Transferase</keyword>
<dbReference type="GO" id="GO:0003677">
    <property type="term" value="F:DNA binding"/>
    <property type="evidence" value="ECO:0007669"/>
    <property type="project" value="InterPro"/>
</dbReference>
<evidence type="ECO:0000256" key="7">
    <source>
        <dbReference type="ARBA" id="ARBA00049120"/>
    </source>
</evidence>
<evidence type="ECO:0000313" key="9">
    <source>
        <dbReference type="Proteomes" id="UP000005540"/>
    </source>
</evidence>
<keyword evidence="9" id="KW-1185">Reference proteome</keyword>
<comment type="caution">
    <text evidence="8">The sequence shown here is derived from an EMBL/GenBank/DDBJ whole genome shotgun (WGS) entry which is preliminary data.</text>
</comment>
<evidence type="ECO:0000256" key="4">
    <source>
        <dbReference type="ARBA" id="ARBA00022679"/>
    </source>
</evidence>
<evidence type="ECO:0000256" key="3">
    <source>
        <dbReference type="ARBA" id="ARBA00022603"/>
    </source>
</evidence>